<accession>A0AAD5Y9C7</accession>
<keyword evidence="2" id="KW-1185">Reference proteome</keyword>
<dbReference type="AlphaFoldDB" id="A0AAD5Y9C7"/>
<proteinExistence type="predicted"/>
<comment type="caution">
    <text evidence="1">The sequence shown here is derived from an EMBL/GenBank/DDBJ whole genome shotgun (WGS) entry which is preliminary data.</text>
</comment>
<reference evidence="1" key="1">
    <citation type="submission" date="2022-07" db="EMBL/GenBank/DDBJ databases">
        <title>Genome Sequence of Physisporinus lineatus.</title>
        <authorList>
            <person name="Buettner E."/>
        </authorList>
    </citation>
    <scope>NUCLEOTIDE SEQUENCE</scope>
    <source>
        <strain evidence="1">VT162</strain>
    </source>
</reference>
<evidence type="ECO:0000313" key="1">
    <source>
        <dbReference type="EMBL" id="KAJ3477556.1"/>
    </source>
</evidence>
<evidence type="ECO:0000313" key="2">
    <source>
        <dbReference type="Proteomes" id="UP001212997"/>
    </source>
</evidence>
<organism evidence="1 2">
    <name type="scientific">Meripilus lineatus</name>
    <dbReference type="NCBI Taxonomy" id="2056292"/>
    <lineage>
        <taxon>Eukaryota</taxon>
        <taxon>Fungi</taxon>
        <taxon>Dikarya</taxon>
        <taxon>Basidiomycota</taxon>
        <taxon>Agaricomycotina</taxon>
        <taxon>Agaricomycetes</taxon>
        <taxon>Polyporales</taxon>
        <taxon>Meripilaceae</taxon>
        <taxon>Meripilus</taxon>
    </lineage>
</organism>
<name>A0AAD5Y9C7_9APHY</name>
<dbReference type="Proteomes" id="UP001212997">
    <property type="component" value="Unassembled WGS sequence"/>
</dbReference>
<protein>
    <submittedName>
        <fullName evidence="1">Uncharacterized protein</fullName>
    </submittedName>
</protein>
<gene>
    <name evidence="1" type="ORF">NLI96_g10377</name>
</gene>
<dbReference type="EMBL" id="JANAWD010000583">
    <property type="protein sequence ID" value="KAJ3477556.1"/>
    <property type="molecule type" value="Genomic_DNA"/>
</dbReference>
<sequence>MPSQSSDEKSSQLRDIISRLESPITDVKNLQALLTAPLHSINILPPQYIRHNTHPLPTNSLIVAKHIPTFQRILLEHITPTWEPILKEDGSFNLVEQYFCPDAFSFTSPVSAEIAANAYSTILSLPLTSHSISFLIMLSKSYPVDVLWSSYFSKIQSNRRERHPITWEDCIRNISAIPSKVANALGPTGDIPKELEYGPYFDNVSLRTEVLVSSLRYGHSKEDYDAASYLLTKLVNIGVFPPSKPSLPSQPSFFKSTLRAIRAKIRTQGQHSSSWPKVISALPSTLTLQAILISLFSHIDTVHCDLDGSSKTRGLVKREATLLRCVLGDPVKDKTEIWDGVSAVVIGRDWDISHARTFVCWIAGAVKGKPDFQGAIRLLQYHLLSPNSRLQH</sequence>